<dbReference type="SMART" id="SM00343">
    <property type="entry name" value="ZnF_C2HC"/>
    <property type="match status" value="2"/>
</dbReference>
<dbReference type="Pfam" id="PF19259">
    <property type="entry name" value="Ty3_capsid"/>
    <property type="match status" value="1"/>
</dbReference>
<protein>
    <recommendedName>
        <fullName evidence="1">CCHC-type domain-containing protein</fullName>
    </recommendedName>
</protein>
<gene>
    <name evidence="2" type="ORF">HF086_013283</name>
</gene>
<accession>A0A922MGF5</accession>
<proteinExistence type="predicted"/>
<evidence type="ECO:0000313" key="3">
    <source>
        <dbReference type="Proteomes" id="UP000814243"/>
    </source>
</evidence>
<evidence type="ECO:0000313" key="2">
    <source>
        <dbReference type="EMBL" id="KAH9636081.1"/>
    </source>
</evidence>
<feature type="domain" description="CCHC-type" evidence="1">
    <location>
        <begin position="252"/>
        <end position="268"/>
    </location>
</feature>
<dbReference type="InterPro" id="IPR001878">
    <property type="entry name" value="Znf_CCHC"/>
</dbReference>
<feature type="non-terminal residue" evidence="2">
    <location>
        <position position="1"/>
    </location>
</feature>
<feature type="domain" description="CCHC-type" evidence="1">
    <location>
        <begin position="217"/>
        <end position="233"/>
    </location>
</feature>
<comment type="caution">
    <text evidence="2">The sequence shown here is derived from an EMBL/GenBank/DDBJ whole genome shotgun (WGS) entry which is preliminary data.</text>
</comment>
<organism evidence="2 3">
    <name type="scientific">Spodoptera exigua</name>
    <name type="common">Beet armyworm</name>
    <name type="synonym">Noctua fulgens</name>
    <dbReference type="NCBI Taxonomy" id="7107"/>
    <lineage>
        <taxon>Eukaryota</taxon>
        <taxon>Metazoa</taxon>
        <taxon>Ecdysozoa</taxon>
        <taxon>Arthropoda</taxon>
        <taxon>Hexapoda</taxon>
        <taxon>Insecta</taxon>
        <taxon>Pterygota</taxon>
        <taxon>Neoptera</taxon>
        <taxon>Endopterygota</taxon>
        <taxon>Lepidoptera</taxon>
        <taxon>Glossata</taxon>
        <taxon>Ditrysia</taxon>
        <taxon>Noctuoidea</taxon>
        <taxon>Noctuidae</taxon>
        <taxon>Amphipyrinae</taxon>
        <taxon>Spodoptera</taxon>
    </lineage>
</organism>
<dbReference type="Proteomes" id="UP000814243">
    <property type="component" value="Unassembled WGS sequence"/>
</dbReference>
<dbReference type="GO" id="GO:0008270">
    <property type="term" value="F:zinc ion binding"/>
    <property type="evidence" value="ECO:0007669"/>
    <property type="project" value="InterPro"/>
</dbReference>
<evidence type="ECO:0000259" key="1">
    <source>
        <dbReference type="SMART" id="SM00343"/>
    </source>
</evidence>
<dbReference type="Gene3D" id="4.10.60.10">
    <property type="entry name" value="Zinc finger, CCHC-type"/>
    <property type="match status" value="1"/>
</dbReference>
<dbReference type="GO" id="GO:0003676">
    <property type="term" value="F:nucleic acid binding"/>
    <property type="evidence" value="ECO:0007669"/>
    <property type="project" value="InterPro"/>
</dbReference>
<dbReference type="EMBL" id="JACEFF010000517">
    <property type="protein sequence ID" value="KAH9636081.1"/>
    <property type="molecule type" value="Genomic_DNA"/>
</dbReference>
<dbReference type="InterPro" id="IPR045358">
    <property type="entry name" value="Ty3_capsid"/>
</dbReference>
<reference evidence="2" key="1">
    <citation type="journal article" date="2021" name="G3 (Bethesda)">
        <title>Genome and transcriptome analysis of the beet armyworm Spodoptera exigua reveals targets for pest control. .</title>
        <authorList>
            <person name="Simon S."/>
            <person name="Breeschoten T."/>
            <person name="Jansen H.J."/>
            <person name="Dirks R.P."/>
            <person name="Schranz M.E."/>
            <person name="Ros V.I.D."/>
        </authorList>
    </citation>
    <scope>NUCLEOTIDE SEQUENCE</scope>
    <source>
        <strain evidence="2">TB_SE_WUR_2020</strain>
    </source>
</reference>
<name>A0A922MGF5_SPOEX</name>
<dbReference type="AlphaFoldDB" id="A0A922MGF5"/>
<sequence length="435" mass="49211">MTEKKQEMVVMNQDQFTTLINKLSEANGTTNNASKSFARCTKRYDGERNYCKVEEFITSISVYKKIEKICDEDALEGLTLLLSGAAATWWSGIKSDIKKWNQALDAIRSSFAPKMQPHEIYLAVYSKKQTRETIDEFVCEKRALLSQLPAKRHREDEHLDFVYGLLDIAYKKEIARTDIKTFSELLERGRHLESLKKEAGEITTTVSSNLEKKQIKRCSFCGKKGHLYDVCRKRLAEQKETAATEDKPPVITCYGCGAPGVFRSNCSTCKNKETPPKPVAFYTMQHILQTDAKIPTIKQMTDITLADGTIRPSNMLTTTIDTLIGDRTLPIKLSVIPEAVDNRTLLGIDFLEKSGIILNLGQRSWHFIDKPELTYGFIQLNNGSIPLKAMKCLTFEEPVEVKAASEFINWAQELNMLSPMPDTPSPYRNVEDSPP</sequence>